<dbReference type="Proteomes" id="UP000765509">
    <property type="component" value="Unassembled WGS sequence"/>
</dbReference>
<dbReference type="AlphaFoldDB" id="A0A9Q3CV96"/>
<keyword evidence="2" id="KW-1185">Reference proteome</keyword>
<accession>A0A9Q3CV96</accession>
<organism evidence="1 2">
    <name type="scientific">Austropuccinia psidii MF-1</name>
    <dbReference type="NCBI Taxonomy" id="1389203"/>
    <lineage>
        <taxon>Eukaryota</taxon>
        <taxon>Fungi</taxon>
        <taxon>Dikarya</taxon>
        <taxon>Basidiomycota</taxon>
        <taxon>Pucciniomycotina</taxon>
        <taxon>Pucciniomycetes</taxon>
        <taxon>Pucciniales</taxon>
        <taxon>Sphaerophragmiaceae</taxon>
        <taxon>Austropuccinia</taxon>
    </lineage>
</organism>
<protein>
    <submittedName>
        <fullName evidence="1">Uncharacterized protein</fullName>
    </submittedName>
</protein>
<reference evidence="1" key="1">
    <citation type="submission" date="2021-03" db="EMBL/GenBank/DDBJ databases">
        <title>Draft genome sequence of rust myrtle Austropuccinia psidii MF-1, a brazilian biotype.</title>
        <authorList>
            <person name="Quecine M.C."/>
            <person name="Pachon D.M.R."/>
            <person name="Bonatelli M.L."/>
            <person name="Correr F.H."/>
            <person name="Franceschini L.M."/>
            <person name="Leite T.F."/>
            <person name="Margarido G.R.A."/>
            <person name="Almeida C.A."/>
            <person name="Ferrarezi J.A."/>
            <person name="Labate C.A."/>
        </authorList>
    </citation>
    <scope>NUCLEOTIDE SEQUENCE</scope>
    <source>
        <strain evidence="1">MF-1</strain>
    </source>
</reference>
<comment type="caution">
    <text evidence="1">The sequence shown here is derived from an EMBL/GenBank/DDBJ whole genome shotgun (WGS) entry which is preliminary data.</text>
</comment>
<evidence type="ECO:0000313" key="1">
    <source>
        <dbReference type="EMBL" id="MBW0491494.1"/>
    </source>
</evidence>
<name>A0A9Q3CV96_9BASI</name>
<dbReference type="EMBL" id="AVOT02011110">
    <property type="protein sequence ID" value="MBW0491494.1"/>
    <property type="molecule type" value="Genomic_DNA"/>
</dbReference>
<sequence>MFFEEKAKHLGLKQKYLTNRMTNPSATNLHHLTGWTHCLQQKTMTFHERQWKKSLQTQYICLMKQLDTYSIQPDLGSTCEDEPLVDQQQPSINNSTMRLKVIGPLNPTLITADVDPLQILLYTRRPKIYLTLSEETPSTYSRALRSDNQSAWVDEIEKEL</sequence>
<proteinExistence type="predicted"/>
<gene>
    <name evidence="1" type="ORF">O181_031209</name>
</gene>
<evidence type="ECO:0000313" key="2">
    <source>
        <dbReference type="Proteomes" id="UP000765509"/>
    </source>
</evidence>